<protein>
    <submittedName>
        <fullName evidence="3">Helix-turn-helix transcriptional regulator</fullName>
    </submittedName>
</protein>
<dbReference type="SUPFAM" id="SSF47413">
    <property type="entry name" value="lambda repressor-like DNA-binding domains"/>
    <property type="match status" value="1"/>
</dbReference>
<proteinExistence type="predicted"/>
<dbReference type="PANTHER" id="PTHR46558">
    <property type="entry name" value="TRACRIPTIONAL REGULATORY PROTEIN-RELATED-RELATED"/>
    <property type="match status" value="1"/>
</dbReference>
<evidence type="ECO:0000313" key="3">
    <source>
        <dbReference type="EMBL" id="MDT8903264.1"/>
    </source>
</evidence>
<dbReference type="Pfam" id="PF01381">
    <property type="entry name" value="HTH_3"/>
    <property type="match status" value="1"/>
</dbReference>
<dbReference type="RefSeq" id="WP_413781724.1">
    <property type="nucleotide sequence ID" value="NZ_JAUOZS010000001.1"/>
</dbReference>
<feature type="domain" description="HTH cro/C1-type" evidence="2">
    <location>
        <begin position="7"/>
        <end position="62"/>
    </location>
</feature>
<dbReference type="CDD" id="cd00093">
    <property type="entry name" value="HTH_XRE"/>
    <property type="match status" value="1"/>
</dbReference>
<dbReference type="SMART" id="SM00530">
    <property type="entry name" value="HTH_XRE"/>
    <property type="match status" value="1"/>
</dbReference>
<dbReference type="InterPro" id="IPR010982">
    <property type="entry name" value="Lambda_DNA-bd_dom_sf"/>
</dbReference>
<keyword evidence="1" id="KW-0238">DNA-binding</keyword>
<organism evidence="3 4">
    <name type="scientific">Anaeroselena agilis</name>
    <dbReference type="NCBI Taxonomy" id="3063788"/>
    <lineage>
        <taxon>Bacteria</taxon>
        <taxon>Bacillati</taxon>
        <taxon>Bacillota</taxon>
        <taxon>Negativicutes</taxon>
        <taxon>Acetonemataceae</taxon>
        <taxon>Anaeroselena</taxon>
    </lineage>
</organism>
<reference evidence="3 4" key="1">
    <citation type="submission" date="2023-07" db="EMBL/GenBank/DDBJ databases">
        <title>The novel representative of Negativicutes class, Anaeroselena agilis gen. nov. sp. nov.</title>
        <authorList>
            <person name="Prokofeva M.I."/>
            <person name="Elcheninov A.G."/>
            <person name="Klyukina A."/>
            <person name="Kublanov I.V."/>
            <person name="Frolov E.N."/>
            <person name="Podosokorskaya O.A."/>
        </authorList>
    </citation>
    <scope>NUCLEOTIDE SEQUENCE [LARGE SCALE GENOMIC DNA]</scope>
    <source>
        <strain evidence="3 4">4137-cl</strain>
    </source>
</reference>
<dbReference type="InterPro" id="IPR001387">
    <property type="entry name" value="Cro/C1-type_HTH"/>
</dbReference>
<dbReference type="Gene3D" id="1.10.260.40">
    <property type="entry name" value="lambda repressor-like DNA-binding domains"/>
    <property type="match status" value="1"/>
</dbReference>
<dbReference type="PROSITE" id="PS50943">
    <property type="entry name" value="HTH_CROC1"/>
    <property type="match status" value="1"/>
</dbReference>
<dbReference type="Proteomes" id="UP001254848">
    <property type="component" value="Unassembled WGS sequence"/>
</dbReference>
<dbReference type="PANTHER" id="PTHR46558:SF11">
    <property type="entry name" value="HTH-TYPE TRANSCRIPTIONAL REGULATOR XRE"/>
    <property type="match status" value="1"/>
</dbReference>
<evidence type="ECO:0000313" key="4">
    <source>
        <dbReference type="Proteomes" id="UP001254848"/>
    </source>
</evidence>
<keyword evidence="4" id="KW-1185">Reference proteome</keyword>
<evidence type="ECO:0000259" key="2">
    <source>
        <dbReference type="PROSITE" id="PS50943"/>
    </source>
</evidence>
<evidence type="ECO:0000256" key="1">
    <source>
        <dbReference type="ARBA" id="ARBA00023125"/>
    </source>
</evidence>
<gene>
    <name evidence="3" type="ORF">Q4T40_18670</name>
</gene>
<accession>A0ABU3P2I6</accession>
<comment type="caution">
    <text evidence="3">The sequence shown here is derived from an EMBL/GenBank/DDBJ whole genome shotgun (WGS) entry which is preliminary data.</text>
</comment>
<name>A0ABU3P2I6_9FIRM</name>
<sequence length="126" mass="14684">MNIGEQIRLFRKRKGLTQKELGEKIGKTAQVVSNWERCYTPTLNHDDLIAIARALEITVPDIIGKEEAIDYLLHSGQNRPFDLEELLKYNQLQYRGLMLNDDAKDDIRVVLEIIYQRSMKSKKHKS</sequence>
<dbReference type="EMBL" id="JAUOZS010000001">
    <property type="protein sequence ID" value="MDT8903264.1"/>
    <property type="molecule type" value="Genomic_DNA"/>
</dbReference>